<dbReference type="GO" id="GO:0004860">
    <property type="term" value="F:protein kinase inhibitor activity"/>
    <property type="evidence" value="ECO:0007669"/>
    <property type="project" value="UniProtKB-KW"/>
</dbReference>
<accession>A0AAJ2L0W6</accession>
<gene>
    <name evidence="1" type="primary">sda</name>
    <name evidence="1" type="ORF">RYX45_04970</name>
</gene>
<dbReference type="InterPro" id="IPR036916">
    <property type="entry name" value="Sda_sf"/>
</dbReference>
<evidence type="ECO:0000313" key="1">
    <source>
        <dbReference type="EMBL" id="MDV2884520.1"/>
    </source>
</evidence>
<reference evidence="1" key="1">
    <citation type="submission" date="2023-10" db="EMBL/GenBank/DDBJ databases">
        <title>Screening of Alkalihalophilus pseudofirmusBZ-TG-HK211 and Its Alleviation of Salt Stress on Rapeseed Growth.</title>
        <authorList>
            <person name="Zhao B."/>
            <person name="Guo T."/>
        </authorList>
    </citation>
    <scope>NUCLEOTIDE SEQUENCE</scope>
    <source>
        <strain evidence="1">BZ-TG-HK211</strain>
    </source>
</reference>
<sequence length="55" mass="6760">MFNNEEYSRRFFENFSDDFLLEAHHMSLKKGLDHTFISLLEEELEIRGIHKDDWK</sequence>
<keyword evidence="1" id="KW-0649">Protein kinase inhibitor</keyword>
<proteinExistence type="predicted"/>
<name>A0AAJ2L0W6_ALKPS</name>
<dbReference type="SUPFAM" id="SSF100985">
    <property type="entry name" value="Sporulation inhibitor Sda"/>
    <property type="match status" value="1"/>
</dbReference>
<dbReference type="Proteomes" id="UP001285636">
    <property type="component" value="Unassembled WGS sequence"/>
</dbReference>
<dbReference type="InterPro" id="IPR015064">
    <property type="entry name" value="Sda"/>
</dbReference>
<dbReference type="RefSeq" id="WP_289236718.1">
    <property type="nucleotide sequence ID" value="NZ_CP117835.1"/>
</dbReference>
<dbReference type="Pfam" id="PF08970">
    <property type="entry name" value="Sda"/>
    <property type="match status" value="1"/>
</dbReference>
<dbReference type="AlphaFoldDB" id="A0AAJ2L0W6"/>
<protein>
    <submittedName>
        <fullName evidence="1">Sporulation histidine kinase inhibitor Sda</fullName>
    </submittedName>
</protein>
<comment type="caution">
    <text evidence="1">The sequence shown here is derived from an EMBL/GenBank/DDBJ whole genome shotgun (WGS) entry which is preliminary data.</text>
</comment>
<evidence type="ECO:0000313" key="2">
    <source>
        <dbReference type="Proteomes" id="UP001285636"/>
    </source>
</evidence>
<organism evidence="1 2">
    <name type="scientific">Alkalihalophilus pseudofirmus</name>
    <name type="common">Bacillus pseudofirmus</name>
    <dbReference type="NCBI Taxonomy" id="79885"/>
    <lineage>
        <taxon>Bacteria</taxon>
        <taxon>Bacillati</taxon>
        <taxon>Bacillota</taxon>
        <taxon>Bacilli</taxon>
        <taxon>Bacillales</taxon>
        <taxon>Bacillaceae</taxon>
        <taxon>Alkalihalophilus</taxon>
    </lineage>
</organism>
<dbReference type="Gene3D" id="1.10.287.1100">
    <property type="entry name" value="Sporulation inhibitor A"/>
    <property type="match status" value="1"/>
</dbReference>
<dbReference type="EMBL" id="JAWJAY010000001">
    <property type="protein sequence ID" value="MDV2884520.1"/>
    <property type="molecule type" value="Genomic_DNA"/>
</dbReference>